<organism evidence="1 2">
    <name type="scientific">Taxus chinensis</name>
    <name type="common">Chinese yew</name>
    <name type="synonym">Taxus wallichiana var. chinensis</name>
    <dbReference type="NCBI Taxonomy" id="29808"/>
    <lineage>
        <taxon>Eukaryota</taxon>
        <taxon>Viridiplantae</taxon>
        <taxon>Streptophyta</taxon>
        <taxon>Embryophyta</taxon>
        <taxon>Tracheophyta</taxon>
        <taxon>Spermatophyta</taxon>
        <taxon>Pinopsida</taxon>
        <taxon>Pinidae</taxon>
        <taxon>Conifers II</taxon>
        <taxon>Cupressales</taxon>
        <taxon>Taxaceae</taxon>
        <taxon>Taxus</taxon>
    </lineage>
</organism>
<gene>
    <name evidence="1" type="ORF">KI387_031620</name>
</gene>
<evidence type="ECO:0000313" key="2">
    <source>
        <dbReference type="Proteomes" id="UP000824469"/>
    </source>
</evidence>
<comment type="caution">
    <text evidence="1">The sequence shown here is derived from an EMBL/GenBank/DDBJ whole genome shotgun (WGS) entry which is preliminary data.</text>
</comment>
<reference evidence="1 2" key="1">
    <citation type="journal article" date="2021" name="Nat. Plants">
        <title>The Taxus genome provides insights into paclitaxel biosynthesis.</title>
        <authorList>
            <person name="Xiong X."/>
            <person name="Gou J."/>
            <person name="Liao Q."/>
            <person name="Li Y."/>
            <person name="Zhou Q."/>
            <person name="Bi G."/>
            <person name="Li C."/>
            <person name="Du R."/>
            <person name="Wang X."/>
            <person name="Sun T."/>
            <person name="Guo L."/>
            <person name="Liang H."/>
            <person name="Lu P."/>
            <person name="Wu Y."/>
            <person name="Zhang Z."/>
            <person name="Ro D.K."/>
            <person name="Shang Y."/>
            <person name="Huang S."/>
            <person name="Yan J."/>
        </authorList>
    </citation>
    <scope>NUCLEOTIDE SEQUENCE [LARGE SCALE GENOMIC DNA]</scope>
    <source>
        <strain evidence="1">Ta-2019</strain>
    </source>
</reference>
<keyword evidence="2" id="KW-1185">Reference proteome</keyword>
<protein>
    <submittedName>
        <fullName evidence="1">Uncharacterized protein</fullName>
    </submittedName>
</protein>
<sequence length="118" mass="13827">ELILKRKKVERKKVKKRKVERKKVKKRKNVEIAKPTVDKNENEIIVADYELIRISLGDATLEGDVHNLRETLSRQLDFGIENIEKEAKLWADLIQDARIMTMTNEKIPVSENIFDNSK</sequence>
<dbReference type="EMBL" id="JAHRHJ020003813">
    <property type="protein sequence ID" value="KAH9287503.1"/>
    <property type="molecule type" value="Genomic_DNA"/>
</dbReference>
<accession>A0AA38BTH7</accession>
<feature type="non-terminal residue" evidence="1">
    <location>
        <position position="1"/>
    </location>
</feature>
<name>A0AA38BTH7_TAXCH</name>
<evidence type="ECO:0000313" key="1">
    <source>
        <dbReference type="EMBL" id="KAH9287503.1"/>
    </source>
</evidence>
<proteinExistence type="predicted"/>
<dbReference type="AlphaFoldDB" id="A0AA38BTH7"/>
<dbReference type="Proteomes" id="UP000824469">
    <property type="component" value="Unassembled WGS sequence"/>
</dbReference>
<feature type="non-terminal residue" evidence="1">
    <location>
        <position position="118"/>
    </location>
</feature>